<dbReference type="GeneID" id="55610174"/>
<reference evidence="1 2" key="1">
    <citation type="submission" date="2018-07" db="EMBL/GenBank/DDBJ databases">
        <authorList>
            <person name="Gillick B.D."/>
            <person name="Moore J."/>
            <person name="Davilla D."/>
            <person name="Asghedom D."/>
            <person name="Smith B.R."/>
            <person name="Klug H."/>
            <person name="Hughes L.E."/>
            <person name="Garlena R.A."/>
            <person name="Russell D.A."/>
            <person name="Pope W.H."/>
            <person name="Jacobs-Sera D."/>
            <person name="Hatfull G.F."/>
        </authorList>
    </citation>
    <scope>NUCLEOTIDE SEQUENCE [LARGE SCALE GENOMIC DNA]</scope>
</reference>
<organism evidence="1 2">
    <name type="scientific">Streptomyces phage LukeCage</name>
    <dbReference type="NCBI Taxonomy" id="2283304"/>
    <lineage>
        <taxon>Viruses</taxon>
        <taxon>Duplodnaviria</taxon>
        <taxon>Heunggongvirae</taxon>
        <taxon>Uroviricota</taxon>
        <taxon>Caudoviricetes</taxon>
        <taxon>Stanwilliamsviridae</taxon>
        <taxon>Boydwoodruffvirinae</taxon>
        <taxon>Karimacvirus</taxon>
        <taxon>Karimacvirus lukecage</taxon>
        <taxon>Streptomyces virus LukeCage</taxon>
    </lineage>
</organism>
<dbReference type="KEGG" id="vg:55610174"/>
<evidence type="ECO:0000313" key="2">
    <source>
        <dbReference type="Proteomes" id="UP000259834"/>
    </source>
</evidence>
<keyword evidence="2" id="KW-1185">Reference proteome</keyword>
<gene>
    <name evidence="1" type="primary">186</name>
    <name evidence="1" type="ORF">SEA_LUKECAGE_186</name>
</gene>
<dbReference type="RefSeq" id="YP_009840076.1">
    <property type="nucleotide sequence ID" value="NC_048723.1"/>
</dbReference>
<dbReference type="Proteomes" id="UP000259834">
    <property type="component" value="Segment"/>
</dbReference>
<protein>
    <submittedName>
        <fullName evidence="1">Uncharacterized protein</fullName>
    </submittedName>
</protein>
<dbReference type="EMBL" id="MH590597">
    <property type="protein sequence ID" value="AXH69676.1"/>
    <property type="molecule type" value="Genomic_DNA"/>
</dbReference>
<name>A0A345MGJ5_9CAUD</name>
<accession>A0A345MGJ5</accession>
<proteinExistence type="predicted"/>
<sequence>MVRYYRQFDSDWGIWKGCVLMNTLKLRAKALYLKAKPYFPLALVWWNSRKKKAK</sequence>
<evidence type="ECO:0000313" key="1">
    <source>
        <dbReference type="EMBL" id="AXH69676.1"/>
    </source>
</evidence>